<dbReference type="AlphaFoldDB" id="A0A9X1WZ61"/>
<evidence type="ECO:0000313" key="3">
    <source>
        <dbReference type="Proteomes" id="UP001139450"/>
    </source>
</evidence>
<evidence type="ECO:0000313" key="2">
    <source>
        <dbReference type="EMBL" id="MCJ8208118.1"/>
    </source>
</evidence>
<sequence>MDIAEKDRDNVLAKLQAANEQGENWVAYIFSGKDAGNPEWLRFFESAEDAEGFCAHQSDFHYIQGEFFEADRYWRYAAIETLQKQLAVIDNETFLNPVDIDLARQQVAAAGIGRVSGDEPDFIRTLVGGSVVQVRWEEQIIPSDRIDRYHVIGHQWPSGQIYEVGHSVKVFGSYERLEDAEKNMLDTSERDAVSSRTEYKVVGQYHDKPFKLDMEGDLHSFCGITVLRTGISVTDELYRRDLSRPAVIDATLFARYDADAAHLQLLDYRLQPANPHTEMYDIAPFHFDDGASFKKQQSITIMEQQMENAQAATTTENNNLEKLKENLKYRGFDTIFDKILQEKLEDKVPEFTLQHSTDQVIYDLYFNKSKDEDKWYFNKMDATLLPTEHRPEGYMHTFYENQGITAKEAVNLLEGRAVFKKLNIYEKENDAPDAKYKWTDQTYNAWLQIDFSSGRKENNQYELKRYSEFKKKQNSNDPDELRFDLKQVLLANGIRDADNPLRSQQLLQSLGKGNLAKTTRTLNGKEETVYVLADAMYKNIMLFDQNKKRLFVSKKESAQQSETGEQAGSTLMQQSVESAKPETGKSAKKTDDENPAKEKNRRKGHSKGM</sequence>
<protein>
    <submittedName>
        <fullName evidence="2">Uncharacterized protein</fullName>
    </submittedName>
</protein>
<dbReference type="Proteomes" id="UP001139450">
    <property type="component" value="Unassembled WGS sequence"/>
</dbReference>
<feature type="compositionally biased region" description="Polar residues" evidence="1">
    <location>
        <begin position="558"/>
        <end position="577"/>
    </location>
</feature>
<dbReference type="RefSeq" id="WP_245127956.1">
    <property type="nucleotide sequence ID" value="NZ_JALJEJ010000001.1"/>
</dbReference>
<reference evidence="2" key="1">
    <citation type="submission" date="2022-04" db="EMBL/GenBank/DDBJ databases">
        <title>Mucilaginibacter sp. RS28 isolated from freshwater.</title>
        <authorList>
            <person name="Ko S.-R."/>
        </authorList>
    </citation>
    <scope>NUCLEOTIDE SEQUENCE</scope>
    <source>
        <strain evidence="2">RS28</strain>
    </source>
</reference>
<feature type="compositionally biased region" description="Basic and acidic residues" evidence="1">
    <location>
        <begin position="579"/>
        <end position="598"/>
    </location>
</feature>
<proteinExistence type="predicted"/>
<gene>
    <name evidence="2" type="ORF">MUY27_00265</name>
</gene>
<dbReference type="EMBL" id="JALJEJ010000001">
    <property type="protein sequence ID" value="MCJ8208118.1"/>
    <property type="molecule type" value="Genomic_DNA"/>
</dbReference>
<feature type="region of interest" description="Disordered" evidence="1">
    <location>
        <begin position="558"/>
        <end position="609"/>
    </location>
</feature>
<feature type="compositionally biased region" description="Basic residues" evidence="1">
    <location>
        <begin position="599"/>
        <end position="609"/>
    </location>
</feature>
<keyword evidence="3" id="KW-1185">Reference proteome</keyword>
<accession>A0A9X1WZ61</accession>
<organism evidence="2 3">
    <name type="scientific">Mucilaginibacter straminoryzae</name>
    <dbReference type="NCBI Taxonomy" id="2932774"/>
    <lineage>
        <taxon>Bacteria</taxon>
        <taxon>Pseudomonadati</taxon>
        <taxon>Bacteroidota</taxon>
        <taxon>Sphingobacteriia</taxon>
        <taxon>Sphingobacteriales</taxon>
        <taxon>Sphingobacteriaceae</taxon>
        <taxon>Mucilaginibacter</taxon>
    </lineage>
</organism>
<name>A0A9X1WZ61_9SPHI</name>
<comment type="caution">
    <text evidence="2">The sequence shown here is derived from an EMBL/GenBank/DDBJ whole genome shotgun (WGS) entry which is preliminary data.</text>
</comment>
<evidence type="ECO:0000256" key="1">
    <source>
        <dbReference type="SAM" id="MobiDB-lite"/>
    </source>
</evidence>